<organism evidence="8 9">
    <name type="scientific">Trachipleistophora hominis</name>
    <name type="common">Microsporidian parasite</name>
    <dbReference type="NCBI Taxonomy" id="72359"/>
    <lineage>
        <taxon>Eukaryota</taxon>
        <taxon>Fungi</taxon>
        <taxon>Fungi incertae sedis</taxon>
        <taxon>Microsporidia</taxon>
        <taxon>Pleistophoridae</taxon>
        <taxon>Trachipleistophora</taxon>
    </lineage>
</organism>
<dbReference type="EMBL" id="JH993854">
    <property type="protein sequence ID" value="ELQ76364.1"/>
    <property type="molecule type" value="Genomic_DNA"/>
</dbReference>
<dbReference type="STRING" id="72359.L7JY52"/>
<dbReference type="InParanoid" id="L7JY52"/>
<evidence type="ECO:0000256" key="1">
    <source>
        <dbReference type="ARBA" id="ARBA00004604"/>
    </source>
</evidence>
<dbReference type="GO" id="GO:0031120">
    <property type="term" value="P:snRNA pseudouridine synthesis"/>
    <property type="evidence" value="ECO:0007669"/>
    <property type="project" value="UniProtKB-UniRule"/>
</dbReference>
<dbReference type="PANTHER" id="PTHR23105">
    <property type="entry name" value="RIBOSOMAL PROTEIN L7AE FAMILY MEMBER"/>
    <property type="match status" value="1"/>
</dbReference>
<dbReference type="GO" id="GO:0031429">
    <property type="term" value="C:box H/ACA snoRNP complex"/>
    <property type="evidence" value="ECO:0007669"/>
    <property type="project" value="UniProtKB-UniRule"/>
</dbReference>
<reference evidence="8 9" key="1">
    <citation type="journal article" date="2012" name="PLoS Pathog.">
        <title>The genome of the obligate intracellular parasite Trachipleistophora hominis: new insights into microsporidian genome dynamics and reductive evolution.</title>
        <authorList>
            <person name="Heinz E."/>
            <person name="Williams T.A."/>
            <person name="Nakjang S."/>
            <person name="Noel C.J."/>
            <person name="Swan D.C."/>
            <person name="Goldberg A.V."/>
            <person name="Harris S.R."/>
            <person name="Weinmaier T."/>
            <person name="Markert S."/>
            <person name="Becher D."/>
            <person name="Bernhardt J."/>
            <person name="Dagan T."/>
            <person name="Hacker C."/>
            <person name="Lucocq J.M."/>
            <person name="Schweder T."/>
            <person name="Rattei T."/>
            <person name="Hall N."/>
            <person name="Hirt R.P."/>
            <person name="Embley T.M."/>
        </authorList>
    </citation>
    <scope>NUCLEOTIDE SEQUENCE [LARGE SCALE GENOMIC DNA]</scope>
</reference>
<accession>L7JY52</accession>
<dbReference type="Proteomes" id="UP000011185">
    <property type="component" value="Unassembled WGS sequence"/>
</dbReference>
<feature type="domain" description="Ribosomal protein eL8/eL30/eS12/Gadd45" evidence="7">
    <location>
        <begin position="45"/>
        <end position="116"/>
    </location>
</feature>
<keyword evidence="3 6" id="KW-0694">RNA-binding</keyword>
<dbReference type="InterPro" id="IPR002415">
    <property type="entry name" value="H/ACA_rnp_Nhp2-like"/>
</dbReference>
<evidence type="ECO:0000313" key="9">
    <source>
        <dbReference type="Proteomes" id="UP000011185"/>
    </source>
</evidence>
<protein>
    <recommendedName>
        <fullName evidence="6">H/ACA ribonucleoprotein complex subunit 2</fullName>
    </recommendedName>
    <alternativeName>
        <fullName evidence="6">Nucleolar protein family A member 2</fullName>
    </alternativeName>
</protein>
<keyword evidence="4 6" id="KW-0539">Nucleus</keyword>
<dbReference type="GO" id="GO:0005840">
    <property type="term" value="C:ribosome"/>
    <property type="evidence" value="ECO:0007669"/>
    <property type="project" value="UniProtKB-KW"/>
</dbReference>
<dbReference type="VEuPathDB" id="MicrosporidiaDB:THOM_0677"/>
<keyword evidence="5 6" id="KW-0687">Ribonucleoprotein</keyword>
<evidence type="ECO:0000256" key="4">
    <source>
        <dbReference type="ARBA" id="ARBA00023242"/>
    </source>
</evidence>
<gene>
    <name evidence="8" type="ORF">THOM_0677</name>
</gene>
<dbReference type="InterPro" id="IPR029064">
    <property type="entry name" value="Ribosomal_eL30-like_sf"/>
</dbReference>
<feature type="non-terminal residue" evidence="8">
    <location>
        <position position="1"/>
    </location>
</feature>
<keyword evidence="8" id="KW-0689">Ribosomal protein</keyword>
<dbReference type="Gene3D" id="3.30.1330.30">
    <property type="match status" value="1"/>
</dbReference>
<evidence type="ECO:0000259" key="7">
    <source>
        <dbReference type="Pfam" id="PF01248"/>
    </source>
</evidence>
<dbReference type="OMA" id="LACEDKG"/>
<evidence type="ECO:0000256" key="6">
    <source>
        <dbReference type="RuleBase" id="RU366039"/>
    </source>
</evidence>
<evidence type="ECO:0000256" key="5">
    <source>
        <dbReference type="ARBA" id="ARBA00023274"/>
    </source>
</evidence>
<sequence>VNLLQATKRTKFLNPKMSTKNDDSISPLATPSLTKRILTNIEEYRKRSIKKGANEVTKMINRGKAMLVVLAADCNPIEIIQHIPVLCNDKDVSYIYIESGEALGRACGVERSIAAATFYYDSDEAYERMRVNVGGIINDIRT</sequence>
<evidence type="ECO:0000256" key="3">
    <source>
        <dbReference type="ARBA" id="ARBA00022884"/>
    </source>
</evidence>
<keyword evidence="9" id="KW-1185">Reference proteome</keyword>
<comment type="function">
    <text evidence="6">Common component of the spliceosome and rRNA processing machinery.</text>
</comment>
<name>L7JY52_TRAHO</name>
<evidence type="ECO:0000256" key="2">
    <source>
        <dbReference type="ARBA" id="ARBA00007337"/>
    </source>
</evidence>
<dbReference type="SUPFAM" id="SSF55315">
    <property type="entry name" value="L30e-like"/>
    <property type="match status" value="1"/>
</dbReference>
<dbReference type="GO" id="GO:0003723">
    <property type="term" value="F:RNA binding"/>
    <property type="evidence" value="ECO:0007669"/>
    <property type="project" value="UniProtKB-UniRule"/>
</dbReference>
<comment type="function">
    <text evidence="6">Required for ribosome biogenesis. Part of a complex which catalyzes pseudouridylation of rRNA. This involves the isomerization of uridine such that the ribose is subsequently attached to C5, instead of the normal N1. Pseudouridine ('psi') residues may serve to stabilize the conformation of rRNAs.</text>
</comment>
<dbReference type="GO" id="GO:0000398">
    <property type="term" value="P:mRNA splicing, via spliceosome"/>
    <property type="evidence" value="ECO:0007669"/>
    <property type="project" value="UniProtKB-UniRule"/>
</dbReference>
<dbReference type="InterPro" id="IPR050257">
    <property type="entry name" value="eL8/uL1-like"/>
</dbReference>
<dbReference type="AlphaFoldDB" id="L7JY52"/>
<dbReference type="HOGENOM" id="CLU_084513_4_0_1"/>
<evidence type="ECO:0000313" key="8">
    <source>
        <dbReference type="EMBL" id="ELQ76364.1"/>
    </source>
</evidence>
<dbReference type="Pfam" id="PF01248">
    <property type="entry name" value="Ribosomal_L7Ae"/>
    <property type="match status" value="1"/>
</dbReference>
<dbReference type="InterPro" id="IPR018492">
    <property type="entry name" value="Ribosomal_eL8/Nhp2"/>
</dbReference>
<comment type="similarity">
    <text evidence="2 6">Belongs to the eukaryotic ribosomal protein eL8 family.</text>
</comment>
<proteinExistence type="inferred from homology"/>
<dbReference type="PRINTS" id="PR00883">
    <property type="entry name" value="NUCLEARHMG"/>
</dbReference>
<dbReference type="PRINTS" id="PR00881">
    <property type="entry name" value="L7ARS6FAMILY"/>
</dbReference>
<dbReference type="OrthoDB" id="1924699at2759"/>
<dbReference type="InterPro" id="IPR004038">
    <property type="entry name" value="Ribosomal_eL8/eL30/eS12/Gad45"/>
</dbReference>
<dbReference type="FunCoup" id="L7JY52">
    <property type="interactions" value="244"/>
</dbReference>
<comment type="subcellular location">
    <subcellularLocation>
        <location evidence="1 6">Nucleus</location>
        <location evidence="1 6">Nucleolus</location>
    </subcellularLocation>
</comment>